<evidence type="ECO:0000256" key="1">
    <source>
        <dbReference type="ARBA" id="ARBA00001974"/>
    </source>
</evidence>
<dbReference type="InterPro" id="IPR009100">
    <property type="entry name" value="AcylCoA_DH/oxidase_NM_dom_sf"/>
</dbReference>
<dbReference type="PROSITE" id="PS00072">
    <property type="entry name" value="ACYL_COA_DH_1"/>
    <property type="match status" value="1"/>
</dbReference>
<evidence type="ECO:0000259" key="7">
    <source>
        <dbReference type="Pfam" id="PF02770"/>
    </source>
</evidence>
<dbReference type="Pfam" id="PF02770">
    <property type="entry name" value="Acyl-CoA_dh_M"/>
    <property type="match status" value="1"/>
</dbReference>
<keyword evidence="5" id="KW-0560">Oxidoreductase</keyword>
<organism evidence="9 10">
    <name type="scientific">Streptomyces hyaluromycini</name>
    <dbReference type="NCBI Taxonomy" id="1377993"/>
    <lineage>
        <taxon>Bacteria</taxon>
        <taxon>Bacillati</taxon>
        <taxon>Actinomycetota</taxon>
        <taxon>Actinomycetes</taxon>
        <taxon>Kitasatosporales</taxon>
        <taxon>Streptomycetaceae</taxon>
        <taxon>Streptomyces</taxon>
    </lineage>
</organism>
<feature type="domain" description="Acyl-CoA dehydrogenase/oxidase N-terminal" evidence="8">
    <location>
        <begin position="5"/>
        <end position="118"/>
    </location>
</feature>
<dbReference type="SUPFAM" id="SSF56645">
    <property type="entry name" value="Acyl-CoA dehydrogenase NM domain-like"/>
    <property type="match status" value="1"/>
</dbReference>
<comment type="similarity">
    <text evidence="2 5">Belongs to the acyl-CoA dehydrogenase family.</text>
</comment>
<feature type="domain" description="Acyl-CoA oxidase/dehydrogenase middle" evidence="7">
    <location>
        <begin position="122"/>
        <end position="217"/>
    </location>
</feature>
<dbReference type="InterPro" id="IPR013786">
    <property type="entry name" value="AcylCoA_DH/ox_N"/>
</dbReference>
<name>A0ABV1WRE3_9ACTN</name>
<dbReference type="Gene3D" id="1.10.540.10">
    <property type="entry name" value="Acyl-CoA dehydrogenase/oxidase, N-terminal domain"/>
    <property type="match status" value="1"/>
</dbReference>
<reference evidence="9 10" key="1">
    <citation type="submission" date="2024-06" db="EMBL/GenBank/DDBJ databases">
        <title>The Natural Products Discovery Center: Release of the First 8490 Sequenced Strains for Exploring Actinobacteria Biosynthetic Diversity.</title>
        <authorList>
            <person name="Kalkreuter E."/>
            <person name="Kautsar S.A."/>
            <person name="Yang D."/>
            <person name="Bader C.D."/>
            <person name="Teijaro C.N."/>
            <person name="Fluegel L."/>
            <person name="Davis C.M."/>
            <person name="Simpson J.R."/>
            <person name="Lauterbach L."/>
            <person name="Steele A.D."/>
            <person name="Gui C."/>
            <person name="Meng S."/>
            <person name="Li G."/>
            <person name="Viehrig K."/>
            <person name="Ye F."/>
            <person name="Su P."/>
            <person name="Kiefer A.F."/>
            <person name="Nichols A."/>
            <person name="Cepeda A.J."/>
            <person name="Yan W."/>
            <person name="Fan B."/>
            <person name="Jiang Y."/>
            <person name="Adhikari A."/>
            <person name="Zheng C.-J."/>
            <person name="Schuster L."/>
            <person name="Cowan T.M."/>
            <person name="Smanski M.J."/>
            <person name="Chevrette M.G."/>
            <person name="De Carvalho L.P.S."/>
            <person name="Shen B."/>
        </authorList>
    </citation>
    <scope>NUCLEOTIDE SEQUENCE [LARGE SCALE GENOMIC DNA]</scope>
    <source>
        <strain evidence="9 10">NPDC000234</strain>
    </source>
</reference>
<keyword evidence="10" id="KW-1185">Reference proteome</keyword>
<evidence type="ECO:0000259" key="6">
    <source>
        <dbReference type="Pfam" id="PF00441"/>
    </source>
</evidence>
<gene>
    <name evidence="9" type="ORF">ABT404_08050</name>
</gene>
<dbReference type="EMBL" id="JBEPEK010000040">
    <property type="protein sequence ID" value="MER7179423.1"/>
    <property type="molecule type" value="Genomic_DNA"/>
</dbReference>
<evidence type="ECO:0000256" key="3">
    <source>
        <dbReference type="ARBA" id="ARBA00022630"/>
    </source>
</evidence>
<sequence>MPPWTKEQEELRAVIEDLGDALSDGHATRDQLETFPAEQWKLLAGTGLFGLPIEEPYGGLGQDLLTTMFVLEGLGYSCRDAGLSFSASAQIVSAGVPLQRFGHEELKKRHLPRIASGEAITAHAITEPESGSDALSMRTTARQDGDSYVLDGSKTFVTNGPVADLITVYAKTGAASGVGAITAILVERDTPGLTIGHKISKMGLRTSPFCELHFDGCRVPASNVIGRPGSGFWVFDYVMKREILCSFVINIGEMQHRLERTIEYARTRRQAAGPISSHQAVSHRIVDMKVRLETARLWLYETARKVQLGRDTTIDVAVGKLLASTANVDSASAALQIHGGYGYTTEYGIEQQLRDAIPSLIYSGTSDIQKNRIATMLGL</sequence>
<evidence type="ECO:0000256" key="5">
    <source>
        <dbReference type="RuleBase" id="RU362125"/>
    </source>
</evidence>
<dbReference type="InterPro" id="IPR009075">
    <property type="entry name" value="AcylCo_DH/oxidase_C"/>
</dbReference>
<accession>A0ABV1WRE3</accession>
<keyword evidence="3 5" id="KW-0285">Flavoprotein</keyword>
<dbReference type="PANTHER" id="PTHR43884">
    <property type="entry name" value="ACYL-COA DEHYDROGENASE"/>
    <property type="match status" value="1"/>
</dbReference>
<proteinExistence type="inferred from homology"/>
<dbReference type="InterPro" id="IPR046373">
    <property type="entry name" value="Acyl-CoA_Oxase/DH_mid-dom_sf"/>
</dbReference>
<dbReference type="InterPro" id="IPR006091">
    <property type="entry name" value="Acyl-CoA_Oxase/DH_mid-dom"/>
</dbReference>
<evidence type="ECO:0000256" key="4">
    <source>
        <dbReference type="ARBA" id="ARBA00022827"/>
    </source>
</evidence>
<keyword evidence="4 5" id="KW-0274">FAD</keyword>
<protein>
    <submittedName>
        <fullName evidence="9">Acyl-CoA dehydrogenase family protein</fullName>
    </submittedName>
</protein>
<dbReference type="Gene3D" id="2.40.110.10">
    <property type="entry name" value="Butyryl-CoA Dehydrogenase, subunit A, domain 2"/>
    <property type="match status" value="1"/>
</dbReference>
<dbReference type="Pfam" id="PF00441">
    <property type="entry name" value="Acyl-CoA_dh_1"/>
    <property type="match status" value="1"/>
</dbReference>
<dbReference type="PANTHER" id="PTHR43884:SF12">
    <property type="entry name" value="ISOVALERYL-COA DEHYDROGENASE, MITOCHONDRIAL-RELATED"/>
    <property type="match status" value="1"/>
</dbReference>
<dbReference type="InterPro" id="IPR037069">
    <property type="entry name" value="AcylCoA_DH/ox_N_sf"/>
</dbReference>
<comment type="caution">
    <text evidence="9">The sequence shown here is derived from an EMBL/GenBank/DDBJ whole genome shotgun (WGS) entry which is preliminary data.</text>
</comment>
<feature type="domain" description="Acyl-CoA dehydrogenase/oxidase C-terminal" evidence="6">
    <location>
        <begin position="229"/>
        <end position="375"/>
    </location>
</feature>
<dbReference type="InterPro" id="IPR036250">
    <property type="entry name" value="AcylCo_DH-like_C"/>
</dbReference>
<evidence type="ECO:0000259" key="8">
    <source>
        <dbReference type="Pfam" id="PF02771"/>
    </source>
</evidence>
<dbReference type="Pfam" id="PF02771">
    <property type="entry name" value="Acyl-CoA_dh_N"/>
    <property type="match status" value="1"/>
</dbReference>
<dbReference type="InterPro" id="IPR006089">
    <property type="entry name" value="Acyl-CoA_DH_CS"/>
</dbReference>
<evidence type="ECO:0000313" key="9">
    <source>
        <dbReference type="EMBL" id="MER7179423.1"/>
    </source>
</evidence>
<evidence type="ECO:0000313" key="10">
    <source>
        <dbReference type="Proteomes" id="UP001474181"/>
    </source>
</evidence>
<dbReference type="Gene3D" id="1.20.140.10">
    <property type="entry name" value="Butyryl-CoA Dehydrogenase, subunit A, domain 3"/>
    <property type="match status" value="1"/>
</dbReference>
<dbReference type="RefSeq" id="WP_350778604.1">
    <property type="nucleotide sequence ID" value="NZ_JBEPEK010000040.1"/>
</dbReference>
<evidence type="ECO:0000256" key="2">
    <source>
        <dbReference type="ARBA" id="ARBA00009347"/>
    </source>
</evidence>
<dbReference type="Proteomes" id="UP001474181">
    <property type="component" value="Unassembled WGS sequence"/>
</dbReference>
<dbReference type="SUPFAM" id="SSF47203">
    <property type="entry name" value="Acyl-CoA dehydrogenase C-terminal domain-like"/>
    <property type="match status" value="1"/>
</dbReference>
<comment type="cofactor">
    <cofactor evidence="1 5">
        <name>FAD</name>
        <dbReference type="ChEBI" id="CHEBI:57692"/>
    </cofactor>
</comment>